<evidence type="ECO:0000256" key="1">
    <source>
        <dbReference type="SAM" id="MobiDB-lite"/>
    </source>
</evidence>
<feature type="region of interest" description="Disordered" evidence="1">
    <location>
        <begin position="210"/>
        <end position="260"/>
    </location>
</feature>
<evidence type="ECO:0000313" key="4">
    <source>
        <dbReference type="Proteomes" id="UP000053477"/>
    </source>
</evidence>
<proteinExistence type="predicted"/>
<dbReference type="InterPro" id="IPR057678">
    <property type="entry name" value="DUF7918"/>
</dbReference>
<dbReference type="STRING" id="27342.A0A0H2RKD3"/>
<gene>
    <name evidence="3" type="ORF">SCHPADRAFT_998378</name>
</gene>
<sequence length="310" mass="34657">MPGLPPFAVKIVVDDGTLEEYEVTRKDNAYSCWVASEEGKNFSIQLDVEATNQPYSCDVFMDGTFVKSCSCRPSLKFRSHKIRGCTIDSSTVRLFAFSRVSLTDDDAIASADQQLPKLGTIEAKIYRTRILGRVDRVFGQPAISNGSVIHERSKKMSMHNVTLQGEIQTAPKKKVTRSQRLDKEPCASFLFTYRPKDFLVAQGIIPSSMAGDNSCDDEPGPSHSASQPTKKRRRSEDASSGKVKDRRIVNNDEDVSEENVRHLKQTLRDVQAKLDAIERRKLPHPVKKEIKLERLALSADIDGVIDLTND</sequence>
<dbReference type="PANTHER" id="PTHR36223:SF1">
    <property type="entry name" value="TRANSCRIPTION ELONGATION FACTOR EAF N-TERMINAL DOMAIN-CONTAINING PROTEIN"/>
    <property type="match status" value="1"/>
</dbReference>
<organism evidence="3 4">
    <name type="scientific">Schizopora paradoxa</name>
    <dbReference type="NCBI Taxonomy" id="27342"/>
    <lineage>
        <taxon>Eukaryota</taxon>
        <taxon>Fungi</taxon>
        <taxon>Dikarya</taxon>
        <taxon>Basidiomycota</taxon>
        <taxon>Agaricomycotina</taxon>
        <taxon>Agaricomycetes</taxon>
        <taxon>Hymenochaetales</taxon>
        <taxon>Schizoporaceae</taxon>
        <taxon>Schizopora</taxon>
    </lineage>
</organism>
<keyword evidence="4" id="KW-1185">Reference proteome</keyword>
<protein>
    <recommendedName>
        <fullName evidence="2">DUF7918 domain-containing protein</fullName>
    </recommendedName>
</protein>
<dbReference type="EMBL" id="KQ085985">
    <property type="protein sequence ID" value="KLO12082.1"/>
    <property type="molecule type" value="Genomic_DNA"/>
</dbReference>
<dbReference type="InParanoid" id="A0A0H2RKD3"/>
<dbReference type="PANTHER" id="PTHR36223">
    <property type="entry name" value="BETA-LACTAMASE-TYPE TRANSPEPTIDASE FOLD DOMAIN CONTAINING PROTEIN"/>
    <property type="match status" value="1"/>
</dbReference>
<name>A0A0H2RKD3_9AGAM</name>
<dbReference type="Pfam" id="PF25534">
    <property type="entry name" value="DUF7918"/>
    <property type="match status" value="1"/>
</dbReference>
<dbReference type="Proteomes" id="UP000053477">
    <property type="component" value="Unassembled WGS sequence"/>
</dbReference>
<dbReference type="AlphaFoldDB" id="A0A0H2RKD3"/>
<dbReference type="OrthoDB" id="3364132at2759"/>
<evidence type="ECO:0000313" key="3">
    <source>
        <dbReference type="EMBL" id="KLO12082.1"/>
    </source>
</evidence>
<feature type="domain" description="DUF7918" evidence="2">
    <location>
        <begin position="8"/>
        <end position="208"/>
    </location>
</feature>
<feature type="compositionally biased region" description="Basic and acidic residues" evidence="1">
    <location>
        <begin position="234"/>
        <end position="250"/>
    </location>
</feature>
<reference evidence="3 4" key="1">
    <citation type="submission" date="2015-04" db="EMBL/GenBank/DDBJ databases">
        <title>Complete genome sequence of Schizopora paradoxa KUC8140, a cosmopolitan wood degrader in East Asia.</title>
        <authorList>
            <consortium name="DOE Joint Genome Institute"/>
            <person name="Min B."/>
            <person name="Park H."/>
            <person name="Jang Y."/>
            <person name="Kim J.-J."/>
            <person name="Kim K.H."/>
            <person name="Pangilinan J."/>
            <person name="Lipzen A."/>
            <person name="Riley R."/>
            <person name="Grigoriev I.V."/>
            <person name="Spatafora J.W."/>
            <person name="Choi I.-G."/>
        </authorList>
    </citation>
    <scope>NUCLEOTIDE SEQUENCE [LARGE SCALE GENOMIC DNA]</scope>
    <source>
        <strain evidence="3 4">KUC8140</strain>
    </source>
</reference>
<accession>A0A0H2RKD3</accession>
<evidence type="ECO:0000259" key="2">
    <source>
        <dbReference type="Pfam" id="PF25534"/>
    </source>
</evidence>